<evidence type="ECO:0000313" key="3">
    <source>
        <dbReference type="EMBL" id="CCK84091.1"/>
    </source>
</evidence>
<feature type="compositionally biased region" description="Polar residues" evidence="1">
    <location>
        <begin position="115"/>
        <end position="132"/>
    </location>
</feature>
<feature type="domain" description="Rib" evidence="2">
    <location>
        <begin position="330"/>
        <end position="407"/>
    </location>
</feature>
<organism evidence="3 4">
    <name type="scientific">Lactobacillus equicursoris 66c</name>
    <dbReference type="NCBI Taxonomy" id="872326"/>
    <lineage>
        <taxon>Bacteria</taxon>
        <taxon>Bacillati</taxon>
        <taxon>Bacillota</taxon>
        <taxon>Bacilli</taxon>
        <taxon>Lactobacillales</taxon>
        <taxon>Lactobacillaceae</taxon>
        <taxon>Lactobacillus</taxon>
    </lineage>
</organism>
<dbReference type="InterPro" id="IPR012706">
    <property type="entry name" value="Rib_alpha_Esp_rpt"/>
</dbReference>
<dbReference type="Pfam" id="PF08428">
    <property type="entry name" value="Rib"/>
    <property type="match status" value="2"/>
</dbReference>
<dbReference type="InterPro" id="IPR059115">
    <property type="entry name" value="Rib"/>
</dbReference>
<feature type="region of interest" description="Disordered" evidence="1">
    <location>
        <begin position="37"/>
        <end position="132"/>
    </location>
</feature>
<evidence type="ECO:0000256" key="1">
    <source>
        <dbReference type="SAM" id="MobiDB-lite"/>
    </source>
</evidence>
<feature type="domain" description="Rib" evidence="2">
    <location>
        <begin position="134"/>
        <end position="208"/>
    </location>
</feature>
<dbReference type="OrthoDB" id="2313917at2"/>
<dbReference type="Proteomes" id="UP000009325">
    <property type="component" value="Unassembled WGS sequence"/>
</dbReference>
<dbReference type="EMBL" id="CALZ01000113">
    <property type="protein sequence ID" value="CCK84091.1"/>
    <property type="molecule type" value="Genomic_DNA"/>
</dbReference>
<accession>K0NU65</accession>
<protein>
    <submittedName>
        <fullName evidence="3">Rib/alpha-like repeat protein</fullName>
    </submittedName>
</protein>
<dbReference type="RefSeq" id="WP_009558282.1">
    <property type="nucleotide sequence ID" value="NZ_CALZ01000113.1"/>
</dbReference>
<name>K0NU65_9LACO</name>
<dbReference type="NCBIfam" id="TIGR02331">
    <property type="entry name" value="rib_alpha"/>
    <property type="match status" value="1"/>
</dbReference>
<gene>
    <name evidence="3" type="ORF">BN146_07540</name>
</gene>
<sequence>MNRILKGLSKATIAVALLGTVATTNLNQPLTVQAAKKKAKKVSKKKAAKKSKKKVTKKSKKKVVKKTTKKSKKKVTKKVVKKTPKKTVKKVTKKPAKKVVKTPSKPRTTVKKNTQKPASTPSQPAKQVVKKTTQADRYTPVVSSNAVKLDWGEDLTTYNLSGAISNLGSLPDGITVELQDKNSMSTLHGGSYSVNLVVTYPDGSKDVVGPASYVVATADADKYTPVLKTNSFNLKWDNGWVYTDGENFETGFGSSWDTVKAKWLTNEKGYFPNEASGGTDFDFVTDIKGKNDFQKPEETGGDFTVYLKTTYPDDSYSISGPFKLHFEPSDAAKYEPKVKNNIRIPLSVIKGDDFHEKEVPYVFENANELPKGTRVDGFDYSESGNYEENTVYVSYPDGSEDEIDETVNYQIY</sequence>
<proteinExistence type="predicted"/>
<evidence type="ECO:0000313" key="4">
    <source>
        <dbReference type="Proteomes" id="UP000009325"/>
    </source>
</evidence>
<reference evidence="3 4" key="1">
    <citation type="submission" date="2012-08" db="EMBL/GenBank/DDBJ databases">
        <title>Draft Genome Sequences of Lactobacillus equicursoris CIP 110162T, isolated from thoroughbred racehorse feces and Lactobacillus sp. CRBIP 24.137 isolated from urine of human.</title>
        <authorList>
            <person name="Cousin S."/>
            <person name="Loux V."/>
            <person name="Ma L."/>
            <person name="Creno S."/>
            <person name="Clermont D."/>
            <person name="Bizet C."/>
            <person name="Bouchier C."/>
        </authorList>
    </citation>
    <scope>NUCLEOTIDE SEQUENCE [LARGE SCALE GENOMIC DNA]</scope>
    <source>
        <strain evidence="3 4">66c</strain>
    </source>
</reference>
<dbReference type="AlphaFoldDB" id="K0NU65"/>
<feature type="compositionally biased region" description="Basic residues" evidence="1">
    <location>
        <begin position="37"/>
        <end position="100"/>
    </location>
</feature>
<evidence type="ECO:0000259" key="2">
    <source>
        <dbReference type="Pfam" id="PF08428"/>
    </source>
</evidence>
<comment type="caution">
    <text evidence="3">The sequence shown here is derived from an EMBL/GenBank/DDBJ whole genome shotgun (WGS) entry which is preliminary data.</text>
</comment>